<dbReference type="EMBL" id="JWZT01001886">
    <property type="protein sequence ID" value="KII71003.1"/>
    <property type="molecule type" value="Genomic_DNA"/>
</dbReference>
<comment type="caution">
    <text evidence="1">The sequence shown here is derived from an EMBL/GenBank/DDBJ whole genome shotgun (WGS) entry which is preliminary data.</text>
</comment>
<dbReference type="AlphaFoldDB" id="A0A0C2JNS9"/>
<organism evidence="1 2">
    <name type="scientific">Thelohanellus kitauei</name>
    <name type="common">Myxosporean</name>
    <dbReference type="NCBI Taxonomy" id="669202"/>
    <lineage>
        <taxon>Eukaryota</taxon>
        <taxon>Metazoa</taxon>
        <taxon>Cnidaria</taxon>
        <taxon>Myxozoa</taxon>
        <taxon>Myxosporea</taxon>
        <taxon>Bivalvulida</taxon>
        <taxon>Platysporina</taxon>
        <taxon>Myxobolidae</taxon>
        <taxon>Thelohanellus</taxon>
    </lineage>
</organism>
<gene>
    <name evidence="1" type="ORF">RF11_13155</name>
</gene>
<dbReference type="Proteomes" id="UP000031668">
    <property type="component" value="Unassembled WGS sequence"/>
</dbReference>
<keyword evidence="2" id="KW-1185">Reference proteome</keyword>
<evidence type="ECO:0000313" key="2">
    <source>
        <dbReference type="Proteomes" id="UP000031668"/>
    </source>
</evidence>
<name>A0A0C2JNS9_THEKT</name>
<sequence>MNLDAAEVQTKLLVACNVANGRAVYRSAVANYLAIGNRMPVIWAYIISANFALTESLAFHLHVKPHVYLLQYWQWLTQAKHMTLLARSLITITAYPNKPKKHGLLRSACRITEGLISYNAFMMLLDESRTRCDQIAGYP</sequence>
<protein>
    <submittedName>
        <fullName evidence="1">Uncharacterized protein</fullName>
    </submittedName>
</protein>
<accession>A0A0C2JNS9</accession>
<reference evidence="1 2" key="1">
    <citation type="journal article" date="2014" name="Genome Biol. Evol.">
        <title>The genome of the myxosporean Thelohanellus kitauei shows adaptations to nutrient acquisition within its fish host.</title>
        <authorList>
            <person name="Yang Y."/>
            <person name="Xiong J."/>
            <person name="Zhou Z."/>
            <person name="Huo F."/>
            <person name="Miao W."/>
            <person name="Ran C."/>
            <person name="Liu Y."/>
            <person name="Zhang J."/>
            <person name="Feng J."/>
            <person name="Wang M."/>
            <person name="Wang M."/>
            <person name="Wang L."/>
            <person name="Yao B."/>
        </authorList>
    </citation>
    <scope>NUCLEOTIDE SEQUENCE [LARGE SCALE GENOMIC DNA]</scope>
    <source>
        <strain evidence="1">Wuqing</strain>
    </source>
</reference>
<evidence type="ECO:0000313" key="1">
    <source>
        <dbReference type="EMBL" id="KII71003.1"/>
    </source>
</evidence>
<proteinExistence type="predicted"/>